<accession>A0A6P4D5W9</accession>
<evidence type="ECO:0000313" key="2">
    <source>
        <dbReference type="RefSeq" id="XP_015961390.1"/>
    </source>
</evidence>
<dbReference type="InterPro" id="IPR036691">
    <property type="entry name" value="Endo/exonu/phosph_ase_sf"/>
</dbReference>
<name>A0A6P4D5W9_ARADU</name>
<dbReference type="KEGG" id="adu:107485378"/>
<dbReference type="AlphaFoldDB" id="A0A6P4D5W9"/>
<reference evidence="1" key="1">
    <citation type="journal article" date="2016" name="Nat. Genet.">
        <title>The genome sequences of Arachis duranensis and Arachis ipaensis, the diploid ancestors of cultivated peanut.</title>
        <authorList>
            <person name="Bertioli D.J."/>
            <person name="Cannon S.B."/>
            <person name="Froenicke L."/>
            <person name="Huang G."/>
            <person name="Farmer A.D."/>
            <person name="Cannon E.K."/>
            <person name="Liu X."/>
            <person name="Gao D."/>
            <person name="Clevenger J."/>
            <person name="Dash S."/>
            <person name="Ren L."/>
            <person name="Moretzsohn M.C."/>
            <person name="Shirasawa K."/>
            <person name="Huang W."/>
            <person name="Vidigal B."/>
            <person name="Abernathy B."/>
            <person name="Chu Y."/>
            <person name="Niederhuth C.E."/>
            <person name="Umale P."/>
            <person name="Araujo A.C."/>
            <person name="Kozik A."/>
            <person name="Kim K.D."/>
            <person name="Burow M.D."/>
            <person name="Varshney R.K."/>
            <person name="Wang X."/>
            <person name="Zhang X."/>
            <person name="Barkley N."/>
            <person name="Guimaraes P.M."/>
            <person name="Isobe S."/>
            <person name="Guo B."/>
            <person name="Liao B."/>
            <person name="Stalker H.T."/>
            <person name="Schmitz R.J."/>
            <person name="Scheffler B.E."/>
            <person name="Leal-Bertioli S.C."/>
            <person name="Xun X."/>
            <person name="Jackson S.A."/>
            <person name="Michelmore R."/>
            <person name="Ozias-Akins P."/>
        </authorList>
    </citation>
    <scope>NUCLEOTIDE SEQUENCE [LARGE SCALE GENOMIC DNA]</scope>
    <source>
        <strain evidence="1">cv. V14167</strain>
    </source>
</reference>
<evidence type="ECO:0000313" key="1">
    <source>
        <dbReference type="Proteomes" id="UP000515211"/>
    </source>
</evidence>
<keyword evidence="1" id="KW-1185">Reference proteome</keyword>
<dbReference type="PANTHER" id="PTHR33710:SF71">
    <property type="entry name" value="ENDONUCLEASE_EXONUCLEASE_PHOSPHATASE DOMAIN-CONTAINING PROTEIN"/>
    <property type="match status" value="1"/>
</dbReference>
<dbReference type="Gene3D" id="3.60.10.10">
    <property type="entry name" value="Endonuclease/exonuclease/phosphatase"/>
    <property type="match status" value="1"/>
</dbReference>
<sequence>MVKTLKKKYNLNMLGLLETKRDVISKYNVARIWGNSTVGWKFVESLGAAGGLLLMWNEMMFQKSNCYKEERWLCIEGVLTKNNFQCANCLVYRTHGREDKWVVWEELSYIVGLCQVSFCLLGDFNEILQVEDSKGVMSLSVSAEEFKTWVQDMQLVDLPLTNRKFTWFRSQSCSRIDRVLVNIEWVEKFPDIRLKGGPRGFVRSLLVDSGGYKSKRGPSTVQESRFLVYP</sequence>
<proteinExistence type="predicted"/>
<reference evidence="2" key="2">
    <citation type="submission" date="2025-08" db="UniProtKB">
        <authorList>
            <consortium name="RefSeq"/>
        </authorList>
    </citation>
    <scope>IDENTIFICATION</scope>
    <source>
        <tissue evidence="2">Whole plant</tissue>
    </source>
</reference>
<gene>
    <name evidence="2" type="primary">LOC107485378</name>
</gene>
<protein>
    <submittedName>
        <fullName evidence="2">Uncharacterized protein LOC107485378</fullName>
    </submittedName>
</protein>
<dbReference type="GeneID" id="107485378"/>
<dbReference type="SUPFAM" id="SSF56219">
    <property type="entry name" value="DNase I-like"/>
    <property type="match status" value="1"/>
</dbReference>
<dbReference type="Proteomes" id="UP000515211">
    <property type="component" value="Chromosome 4"/>
</dbReference>
<dbReference type="RefSeq" id="XP_015961390.1">
    <property type="nucleotide sequence ID" value="XM_016105904.1"/>
</dbReference>
<dbReference type="PANTHER" id="PTHR33710">
    <property type="entry name" value="BNAC02G09200D PROTEIN"/>
    <property type="match status" value="1"/>
</dbReference>
<organism evidence="1 2">
    <name type="scientific">Arachis duranensis</name>
    <name type="common">Wild peanut</name>
    <dbReference type="NCBI Taxonomy" id="130453"/>
    <lineage>
        <taxon>Eukaryota</taxon>
        <taxon>Viridiplantae</taxon>
        <taxon>Streptophyta</taxon>
        <taxon>Embryophyta</taxon>
        <taxon>Tracheophyta</taxon>
        <taxon>Spermatophyta</taxon>
        <taxon>Magnoliopsida</taxon>
        <taxon>eudicotyledons</taxon>
        <taxon>Gunneridae</taxon>
        <taxon>Pentapetalae</taxon>
        <taxon>rosids</taxon>
        <taxon>fabids</taxon>
        <taxon>Fabales</taxon>
        <taxon>Fabaceae</taxon>
        <taxon>Papilionoideae</taxon>
        <taxon>50 kb inversion clade</taxon>
        <taxon>dalbergioids sensu lato</taxon>
        <taxon>Dalbergieae</taxon>
        <taxon>Pterocarpus clade</taxon>
        <taxon>Arachis</taxon>
    </lineage>
</organism>